<proteinExistence type="predicted"/>
<keyword evidence="1" id="KW-1133">Transmembrane helix</keyword>
<accession>A0A1T4MKL9</accession>
<keyword evidence="1" id="KW-0812">Transmembrane</keyword>
<keyword evidence="3" id="KW-1185">Reference proteome</keyword>
<feature type="transmembrane region" description="Helical" evidence="1">
    <location>
        <begin position="70"/>
        <end position="89"/>
    </location>
</feature>
<feature type="transmembrane region" description="Helical" evidence="1">
    <location>
        <begin position="101"/>
        <end position="119"/>
    </location>
</feature>
<dbReference type="EMBL" id="FUWZ01000001">
    <property type="protein sequence ID" value="SJZ67411.1"/>
    <property type="molecule type" value="Genomic_DNA"/>
</dbReference>
<gene>
    <name evidence="2" type="ORF">SAMN04488128_1011139</name>
</gene>
<dbReference type="STRING" id="634771.SAMN04488128_1011139"/>
<dbReference type="Proteomes" id="UP000190367">
    <property type="component" value="Unassembled WGS sequence"/>
</dbReference>
<dbReference type="RefSeq" id="WP_143312774.1">
    <property type="nucleotide sequence ID" value="NZ_FUWZ01000001.1"/>
</dbReference>
<sequence>MKLLTLTCAQCGSSDIKLVPERNDMASCNYCGALFMISPKEEIKPEIVQEEEVDMSEVVYPVKPEAPTTSGLLVLSAIAAAVGAFSGYNTMMSLGRSDNDLIFIHIILTLAGVAVFLISTNRITSIHKEFQSSKEMREYNQQLKAAVKKQWAQDEKRGLRPKWSGIKPSR</sequence>
<keyword evidence="1" id="KW-0472">Membrane</keyword>
<organism evidence="2 3">
    <name type="scientific">Chitinophaga eiseniae</name>
    <dbReference type="NCBI Taxonomy" id="634771"/>
    <lineage>
        <taxon>Bacteria</taxon>
        <taxon>Pseudomonadati</taxon>
        <taxon>Bacteroidota</taxon>
        <taxon>Chitinophagia</taxon>
        <taxon>Chitinophagales</taxon>
        <taxon>Chitinophagaceae</taxon>
        <taxon>Chitinophaga</taxon>
    </lineage>
</organism>
<dbReference type="OrthoDB" id="680487at2"/>
<dbReference type="AlphaFoldDB" id="A0A1T4MKL9"/>
<name>A0A1T4MKL9_9BACT</name>
<protein>
    <submittedName>
        <fullName evidence="2">Uncharacterized protein</fullName>
    </submittedName>
</protein>
<reference evidence="3" key="1">
    <citation type="submission" date="2017-02" db="EMBL/GenBank/DDBJ databases">
        <authorList>
            <person name="Varghese N."/>
            <person name="Submissions S."/>
        </authorList>
    </citation>
    <scope>NUCLEOTIDE SEQUENCE [LARGE SCALE GENOMIC DNA]</scope>
    <source>
        <strain evidence="3">DSM 22224</strain>
    </source>
</reference>
<evidence type="ECO:0000313" key="2">
    <source>
        <dbReference type="EMBL" id="SJZ67411.1"/>
    </source>
</evidence>
<evidence type="ECO:0000313" key="3">
    <source>
        <dbReference type="Proteomes" id="UP000190367"/>
    </source>
</evidence>
<evidence type="ECO:0000256" key="1">
    <source>
        <dbReference type="SAM" id="Phobius"/>
    </source>
</evidence>